<keyword evidence="1" id="KW-0521">NADP</keyword>
<evidence type="ECO:0000313" key="4">
    <source>
        <dbReference type="EMBL" id="CAF9914367.1"/>
    </source>
</evidence>
<keyword evidence="2" id="KW-0560">Oxidoreductase</keyword>
<dbReference type="PANTHER" id="PTHR47706">
    <property type="entry name" value="NMRA-LIKE FAMILY PROTEIN"/>
    <property type="match status" value="1"/>
</dbReference>
<dbReference type="Gene3D" id="3.90.25.10">
    <property type="entry name" value="UDP-galactose 4-epimerase, domain 1"/>
    <property type="match status" value="1"/>
</dbReference>
<feature type="domain" description="NmrA-like" evidence="3">
    <location>
        <begin position="18"/>
        <end position="157"/>
    </location>
</feature>
<comment type="caution">
    <text evidence="4">The sequence shown here is derived from an EMBL/GenBank/DDBJ whole genome shotgun (WGS) entry which is preliminary data.</text>
</comment>
<evidence type="ECO:0000313" key="5">
    <source>
        <dbReference type="Proteomes" id="UP000664534"/>
    </source>
</evidence>
<proteinExistence type="predicted"/>
<protein>
    <recommendedName>
        <fullName evidence="3">NmrA-like domain-containing protein</fullName>
    </recommendedName>
</protein>
<organism evidence="4 5">
    <name type="scientific">Imshaugia aleurites</name>
    <dbReference type="NCBI Taxonomy" id="172621"/>
    <lineage>
        <taxon>Eukaryota</taxon>
        <taxon>Fungi</taxon>
        <taxon>Dikarya</taxon>
        <taxon>Ascomycota</taxon>
        <taxon>Pezizomycotina</taxon>
        <taxon>Lecanoromycetes</taxon>
        <taxon>OSLEUM clade</taxon>
        <taxon>Lecanoromycetidae</taxon>
        <taxon>Lecanorales</taxon>
        <taxon>Lecanorineae</taxon>
        <taxon>Parmeliaceae</taxon>
        <taxon>Imshaugia</taxon>
    </lineage>
</organism>
<dbReference type="InterPro" id="IPR051609">
    <property type="entry name" value="NmrA/Isoflavone_reductase-like"/>
</dbReference>
<dbReference type="GO" id="GO:0016491">
    <property type="term" value="F:oxidoreductase activity"/>
    <property type="evidence" value="ECO:0007669"/>
    <property type="project" value="UniProtKB-KW"/>
</dbReference>
<evidence type="ECO:0000259" key="3">
    <source>
        <dbReference type="Pfam" id="PF05368"/>
    </source>
</evidence>
<dbReference type="AlphaFoldDB" id="A0A8H3EXL5"/>
<dbReference type="EMBL" id="CAJPDT010000013">
    <property type="protein sequence ID" value="CAF9914367.1"/>
    <property type="molecule type" value="Genomic_DNA"/>
</dbReference>
<dbReference type="InterPro" id="IPR008030">
    <property type="entry name" value="NmrA-like"/>
</dbReference>
<accession>A0A8H3EXL5</accession>
<dbReference type="OrthoDB" id="419598at2759"/>
<dbReference type="PANTHER" id="PTHR47706:SF7">
    <property type="entry name" value="CIPA-LIKE, PUTATIVE (AFU_ORTHOLOGUE AFUA_1G01630)-RELATED"/>
    <property type="match status" value="1"/>
</dbReference>
<sequence length="342" mass="37879">MAQQYASQQPPGYKNHIEKVALVGASGQIGKHILSALLETGQHTVTAITRRTNTSTSTSTRTLPLPASVTVRTVDYSDPVSLSTALLGHDALIITMSTSAPLDQQTKLIDAAAAADVPWVLPNEYGYPKTHRGLAADIPIGAKSAAYRARIEELGRSAWLGITCGFWYEYSLAAGARFYGFDLNKRRVTFFDDGNTRINTSTWPQCGRAVARLLSLKVLPDDERDASPCLARYRDRFVCVSSFRVSQREMLESVMRVTGTEVRDWEIGYEASVERYKAGVEEMRKGNREGFAQLMYTRLFYQDGCGDFESSEGLLNGVLGLPVEDLDEFTRIAVEMAQEHKV</sequence>
<keyword evidence="5" id="KW-1185">Reference proteome</keyword>
<dbReference type="Gene3D" id="3.40.50.720">
    <property type="entry name" value="NAD(P)-binding Rossmann-like Domain"/>
    <property type="match status" value="1"/>
</dbReference>
<dbReference type="Proteomes" id="UP000664534">
    <property type="component" value="Unassembled WGS sequence"/>
</dbReference>
<evidence type="ECO:0000256" key="1">
    <source>
        <dbReference type="ARBA" id="ARBA00022857"/>
    </source>
</evidence>
<dbReference type="InterPro" id="IPR036291">
    <property type="entry name" value="NAD(P)-bd_dom_sf"/>
</dbReference>
<dbReference type="SUPFAM" id="SSF51735">
    <property type="entry name" value="NAD(P)-binding Rossmann-fold domains"/>
    <property type="match status" value="1"/>
</dbReference>
<evidence type="ECO:0000256" key="2">
    <source>
        <dbReference type="ARBA" id="ARBA00023002"/>
    </source>
</evidence>
<name>A0A8H3EXL5_9LECA</name>
<dbReference type="Pfam" id="PF05368">
    <property type="entry name" value="NmrA"/>
    <property type="match status" value="1"/>
</dbReference>
<reference evidence="4" key="1">
    <citation type="submission" date="2021-03" db="EMBL/GenBank/DDBJ databases">
        <authorList>
            <person name="Tagirdzhanova G."/>
        </authorList>
    </citation>
    <scope>NUCLEOTIDE SEQUENCE</scope>
</reference>
<gene>
    <name evidence="4" type="ORF">IMSHALPRED_001892</name>
</gene>